<protein>
    <recommendedName>
        <fullName evidence="3">Transposase MuDR plant domain-containing protein</fullName>
    </recommendedName>
</protein>
<dbReference type="AlphaFoldDB" id="A0AAP0KTA9"/>
<evidence type="ECO:0008006" key="3">
    <source>
        <dbReference type="Google" id="ProtNLM"/>
    </source>
</evidence>
<sequence>MDRLTSLEGNVKETKVVVQQTYANLRAEHKADCSTVKDEVVKLVEQSMERWQDKFISNLSLNYRQIETQLSGVERHISNHGSDIKHEVAQVNMHFGQWNALPSSSTKDPMSMEDGATNGENKKIGLDNSCGDAIIPLDDEDEARIEDNVGSGTINIGMEYDDQCIGFDNDFNMDMYSCEYIGLTDKNQEKNIDNDNILEVQVGDKERGSVRPSTMSFESLTSDAFTKDQLFINKKKLRHSLGIFAMKNNFEYKVIRSTKELFVARCVQKEPRPDVESK</sequence>
<gene>
    <name evidence="1" type="ORF">Scep_004394</name>
</gene>
<comment type="caution">
    <text evidence="1">The sequence shown here is derived from an EMBL/GenBank/DDBJ whole genome shotgun (WGS) entry which is preliminary data.</text>
</comment>
<accession>A0AAP0KTA9</accession>
<dbReference type="EMBL" id="JBBNAG010000002">
    <property type="protein sequence ID" value="KAK9157820.1"/>
    <property type="molecule type" value="Genomic_DNA"/>
</dbReference>
<keyword evidence="2" id="KW-1185">Reference proteome</keyword>
<name>A0AAP0KTA9_9MAGN</name>
<proteinExistence type="predicted"/>
<evidence type="ECO:0000313" key="1">
    <source>
        <dbReference type="EMBL" id="KAK9157820.1"/>
    </source>
</evidence>
<organism evidence="1 2">
    <name type="scientific">Stephania cephalantha</name>
    <dbReference type="NCBI Taxonomy" id="152367"/>
    <lineage>
        <taxon>Eukaryota</taxon>
        <taxon>Viridiplantae</taxon>
        <taxon>Streptophyta</taxon>
        <taxon>Embryophyta</taxon>
        <taxon>Tracheophyta</taxon>
        <taxon>Spermatophyta</taxon>
        <taxon>Magnoliopsida</taxon>
        <taxon>Ranunculales</taxon>
        <taxon>Menispermaceae</taxon>
        <taxon>Menispermoideae</taxon>
        <taxon>Cissampelideae</taxon>
        <taxon>Stephania</taxon>
    </lineage>
</organism>
<dbReference type="Proteomes" id="UP001419268">
    <property type="component" value="Unassembled WGS sequence"/>
</dbReference>
<reference evidence="1 2" key="1">
    <citation type="submission" date="2024-01" db="EMBL/GenBank/DDBJ databases">
        <title>Genome assemblies of Stephania.</title>
        <authorList>
            <person name="Yang L."/>
        </authorList>
    </citation>
    <scope>NUCLEOTIDE SEQUENCE [LARGE SCALE GENOMIC DNA]</scope>
    <source>
        <strain evidence="1">JXDWG</strain>
        <tissue evidence="1">Leaf</tissue>
    </source>
</reference>
<evidence type="ECO:0000313" key="2">
    <source>
        <dbReference type="Proteomes" id="UP001419268"/>
    </source>
</evidence>